<evidence type="ECO:0000256" key="1">
    <source>
        <dbReference type="SAM" id="MobiDB-lite"/>
    </source>
</evidence>
<gene>
    <name evidence="2" type="ORF">HYPSUDRAFT_209999</name>
</gene>
<organism evidence="2 3">
    <name type="scientific">Hypholoma sublateritium (strain FD-334 SS-4)</name>
    <dbReference type="NCBI Taxonomy" id="945553"/>
    <lineage>
        <taxon>Eukaryota</taxon>
        <taxon>Fungi</taxon>
        <taxon>Dikarya</taxon>
        <taxon>Basidiomycota</taxon>
        <taxon>Agaricomycotina</taxon>
        <taxon>Agaricomycetes</taxon>
        <taxon>Agaricomycetidae</taxon>
        <taxon>Agaricales</taxon>
        <taxon>Agaricineae</taxon>
        <taxon>Strophariaceae</taxon>
        <taxon>Hypholoma</taxon>
    </lineage>
</organism>
<dbReference type="EMBL" id="KN817841">
    <property type="protein sequence ID" value="KJA12913.1"/>
    <property type="molecule type" value="Genomic_DNA"/>
</dbReference>
<dbReference type="AlphaFoldDB" id="A0A0D2LQ20"/>
<evidence type="ECO:0000313" key="2">
    <source>
        <dbReference type="EMBL" id="KJA12913.1"/>
    </source>
</evidence>
<feature type="region of interest" description="Disordered" evidence="1">
    <location>
        <begin position="59"/>
        <end position="81"/>
    </location>
</feature>
<reference evidence="3" key="1">
    <citation type="submission" date="2014-04" db="EMBL/GenBank/DDBJ databases">
        <title>Evolutionary Origins and Diversification of the Mycorrhizal Mutualists.</title>
        <authorList>
            <consortium name="DOE Joint Genome Institute"/>
            <consortium name="Mycorrhizal Genomics Consortium"/>
            <person name="Kohler A."/>
            <person name="Kuo A."/>
            <person name="Nagy L.G."/>
            <person name="Floudas D."/>
            <person name="Copeland A."/>
            <person name="Barry K.W."/>
            <person name="Cichocki N."/>
            <person name="Veneault-Fourrey C."/>
            <person name="LaButti K."/>
            <person name="Lindquist E.A."/>
            <person name="Lipzen A."/>
            <person name="Lundell T."/>
            <person name="Morin E."/>
            <person name="Murat C."/>
            <person name="Riley R."/>
            <person name="Ohm R."/>
            <person name="Sun H."/>
            <person name="Tunlid A."/>
            <person name="Henrissat B."/>
            <person name="Grigoriev I.V."/>
            <person name="Hibbett D.S."/>
            <person name="Martin F."/>
        </authorList>
    </citation>
    <scope>NUCLEOTIDE SEQUENCE [LARGE SCALE GENOMIC DNA]</scope>
    <source>
        <strain evidence="3">FD-334 SS-4</strain>
    </source>
</reference>
<proteinExistence type="predicted"/>
<dbReference type="Proteomes" id="UP000054270">
    <property type="component" value="Unassembled WGS sequence"/>
</dbReference>
<accession>A0A0D2LQ20</accession>
<evidence type="ECO:0000313" key="3">
    <source>
        <dbReference type="Proteomes" id="UP000054270"/>
    </source>
</evidence>
<keyword evidence="3" id="KW-1185">Reference proteome</keyword>
<protein>
    <submittedName>
        <fullName evidence="2">Uncharacterized protein</fullName>
    </submittedName>
</protein>
<sequence>MQHPPAYALRHRLSPVCRGDKASRIAVALHATDALALANPAPEQLVLLALEHEEFSTFAGREPDDTVPSTYRPAATDIPRNLAPACRRTETAGGVSTGGVAPGQLPRLAAGYEEYLAAADG</sequence>
<name>A0A0D2LQ20_HYPSF</name>